<dbReference type="eggNOG" id="KOG3636">
    <property type="taxonomic scope" value="Eukaryota"/>
</dbReference>
<name>A7T4I3_NEMVE</name>
<evidence type="ECO:0000313" key="2">
    <source>
        <dbReference type="EMBL" id="EDO29131.1"/>
    </source>
</evidence>
<dbReference type="AlphaFoldDB" id="A7T4I3"/>
<dbReference type="GO" id="GO:0005829">
    <property type="term" value="C:cytosol"/>
    <property type="evidence" value="ECO:0007669"/>
    <property type="project" value="GOC"/>
</dbReference>
<protein>
    <recommendedName>
        <fullName evidence="1">Rhodanese domain-containing protein</fullName>
    </recommendedName>
</protein>
<dbReference type="GO" id="GO:0042147">
    <property type="term" value="P:retrograde transport, endosome to Golgi"/>
    <property type="evidence" value="ECO:0007669"/>
    <property type="project" value="InterPro"/>
</dbReference>
<evidence type="ECO:0000313" key="3">
    <source>
        <dbReference type="Proteomes" id="UP000001593"/>
    </source>
</evidence>
<accession>A7T4I3</accession>
<dbReference type="InterPro" id="IPR036873">
    <property type="entry name" value="Rhodanese-like_dom_sf"/>
</dbReference>
<dbReference type="HOGENOM" id="CLU_2475327_0_0_1"/>
<dbReference type="EMBL" id="DS470878">
    <property type="protein sequence ID" value="EDO29131.1"/>
    <property type="molecule type" value="Genomic_DNA"/>
</dbReference>
<dbReference type="PANTHER" id="PTHR13297:SF5">
    <property type="entry name" value="TBC1 DOMAIN FAMILY MEMBER 23"/>
    <property type="match status" value="1"/>
</dbReference>
<dbReference type="SUPFAM" id="SSF52821">
    <property type="entry name" value="Rhodanese/Cell cycle control phosphatase"/>
    <property type="match status" value="1"/>
</dbReference>
<dbReference type="PANTHER" id="PTHR13297">
    <property type="entry name" value="TBC1 DOMAIN FAMILY MEMBER 23-RELATED"/>
    <property type="match status" value="1"/>
</dbReference>
<organism evidence="2 3">
    <name type="scientific">Nematostella vectensis</name>
    <name type="common">Starlet sea anemone</name>
    <dbReference type="NCBI Taxonomy" id="45351"/>
    <lineage>
        <taxon>Eukaryota</taxon>
        <taxon>Metazoa</taxon>
        <taxon>Cnidaria</taxon>
        <taxon>Anthozoa</taxon>
        <taxon>Hexacorallia</taxon>
        <taxon>Actiniaria</taxon>
        <taxon>Edwardsiidae</taxon>
        <taxon>Nematostella</taxon>
    </lineage>
</organism>
<sequence length="100" mass="10941">MFQKDGVRFFVVDCRPADQYNNGHLPTAFHLDANLMLQSNAELATAAQALFATHQQSIAAGTVAGGEHLCFMGSGREEEDQYVHMVIANFLQVSGMELIP</sequence>
<reference evidence="2 3" key="1">
    <citation type="journal article" date="2007" name="Science">
        <title>Sea anemone genome reveals ancestral eumetazoan gene repertoire and genomic organization.</title>
        <authorList>
            <person name="Putnam N.H."/>
            <person name="Srivastava M."/>
            <person name="Hellsten U."/>
            <person name="Dirks B."/>
            <person name="Chapman J."/>
            <person name="Salamov A."/>
            <person name="Terry A."/>
            <person name="Shapiro H."/>
            <person name="Lindquist E."/>
            <person name="Kapitonov V.V."/>
            <person name="Jurka J."/>
            <person name="Genikhovich G."/>
            <person name="Grigoriev I.V."/>
            <person name="Lucas S.M."/>
            <person name="Steele R.E."/>
            <person name="Finnerty J.R."/>
            <person name="Technau U."/>
            <person name="Martindale M.Q."/>
            <person name="Rokhsar D.S."/>
        </authorList>
    </citation>
    <scope>NUCLEOTIDE SEQUENCE [LARGE SCALE GENOMIC DNA]</scope>
    <source>
        <strain evidence="3">CH2 X CH6</strain>
    </source>
</reference>
<proteinExistence type="predicted"/>
<dbReference type="Pfam" id="PF00581">
    <property type="entry name" value="Rhodanese"/>
    <property type="match status" value="1"/>
</dbReference>
<dbReference type="PROSITE" id="PS50206">
    <property type="entry name" value="RHODANESE_3"/>
    <property type="match status" value="1"/>
</dbReference>
<dbReference type="InterPro" id="IPR001763">
    <property type="entry name" value="Rhodanese-like_dom"/>
</dbReference>
<dbReference type="Gene3D" id="3.40.250.10">
    <property type="entry name" value="Rhodanese-like domain"/>
    <property type="match status" value="1"/>
</dbReference>
<dbReference type="InterPro" id="IPR039755">
    <property type="entry name" value="TBC1D23"/>
</dbReference>
<evidence type="ECO:0000259" key="1">
    <source>
        <dbReference type="PROSITE" id="PS50206"/>
    </source>
</evidence>
<dbReference type="PhylomeDB" id="A7T4I3"/>
<feature type="domain" description="Rhodanese" evidence="1">
    <location>
        <begin position="5"/>
        <end position="50"/>
    </location>
</feature>
<gene>
    <name evidence="2" type="ORF">NEMVEDRAFT_v1g145590</name>
</gene>
<dbReference type="InParanoid" id="A7T4I3"/>
<dbReference type="Proteomes" id="UP000001593">
    <property type="component" value="Unassembled WGS sequence"/>
</dbReference>
<keyword evidence="3" id="KW-1185">Reference proteome</keyword>